<accession>A0AAU9JL48</accession>
<evidence type="ECO:0000313" key="8">
    <source>
        <dbReference type="EMBL" id="CAG9324885.1"/>
    </source>
</evidence>
<keyword evidence="4" id="KW-0862">Zinc</keyword>
<keyword evidence="2" id="KW-0677">Repeat</keyword>
<dbReference type="PANTHER" id="PTHR14677:SF20">
    <property type="entry name" value="ZINC FINGER AN1-TYPE CONTAINING 2A-RELATED"/>
    <property type="match status" value="1"/>
</dbReference>
<dbReference type="PROSITE" id="PS50157">
    <property type="entry name" value="ZINC_FINGER_C2H2_2"/>
    <property type="match status" value="1"/>
</dbReference>
<organism evidence="8 9">
    <name type="scientific">Blepharisma stoltei</name>
    <dbReference type="NCBI Taxonomy" id="1481888"/>
    <lineage>
        <taxon>Eukaryota</taxon>
        <taxon>Sar</taxon>
        <taxon>Alveolata</taxon>
        <taxon>Ciliophora</taxon>
        <taxon>Postciliodesmatophora</taxon>
        <taxon>Heterotrichea</taxon>
        <taxon>Heterotrichida</taxon>
        <taxon>Blepharismidae</taxon>
        <taxon>Blepharisma</taxon>
    </lineage>
</organism>
<dbReference type="InterPro" id="IPR036236">
    <property type="entry name" value="Znf_C2H2_sf"/>
</dbReference>
<evidence type="ECO:0000256" key="4">
    <source>
        <dbReference type="ARBA" id="ARBA00022833"/>
    </source>
</evidence>
<name>A0AAU9JL48_9CILI</name>
<keyword evidence="3 5" id="KW-0863">Zinc-finger</keyword>
<evidence type="ECO:0000256" key="2">
    <source>
        <dbReference type="ARBA" id="ARBA00022737"/>
    </source>
</evidence>
<protein>
    <submittedName>
        <fullName evidence="8">Uncharacterized protein</fullName>
    </submittedName>
</protein>
<feature type="domain" description="AN1-type" evidence="7">
    <location>
        <begin position="4"/>
        <end position="52"/>
    </location>
</feature>
<dbReference type="PANTHER" id="PTHR14677">
    <property type="entry name" value="ARSENITE INDUCUBLE RNA ASSOCIATED PROTEIN AIP-1-RELATED"/>
    <property type="match status" value="1"/>
</dbReference>
<reference evidence="8" key="1">
    <citation type="submission" date="2021-09" db="EMBL/GenBank/DDBJ databases">
        <authorList>
            <consortium name="AG Swart"/>
            <person name="Singh M."/>
            <person name="Singh A."/>
            <person name="Seah K."/>
            <person name="Emmerich C."/>
        </authorList>
    </citation>
    <scope>NUCLEOTIDE SEQUENCE</scope>
    <source>
        <strain evidence="8">ATCC30299</strain>
    </source>
</reference>
<comment type="caution">
    <text evidence="8">The sequence shown here is derived from an EMBL/GenBank/DDBJ whole genome shotgun (WGS) entry which is preliminary data.</text>
</comment>
<proteinExistence type="predicted"/>
<dbReference type="PROSITE" id="PS51039">
    <property type="entry name" value="ZF_AN1"/>
    <property type="match status" value="2"/>
</dbReference>
<dbReference type="Gene3D" id="4.10.1110.10">
    <property type="entry name" value="AN1-like Zinc finger"/>
    <property type="match status" value="2"/>
</dbReference>
<sequence>MEFANLGAHCAHPGCNQQDFLPFKCDLCRLDFCQYHRSLTEHRCTREPKGWEIFKCPICNRAIDLIPGQDPNITWESHMNSGGCQEPEKKKCPVPKCNKTLTGVNCVECNRCHQTFCLTHRYSDTHNCVHPLERITKPHGGFQCKRCPRVFPKSGDLIQHMRAEHLA</sequence>
<keyword evidence="9" id="KW-1185">Reference proteome</keyword>
<dbReference type="SUPFAM" id="SSF57667">
    <property type="entry name" value="beta-beta-alpha zinc fingers"/>
    <property type="match status" value="1"/>
</dbReference>
<keyword evidence="1" id="KW-0479">Metal-binding</keyword>
<dbReference type="SMART" id="SM00355">
    <property type="entry name" value="ZnF_C2H2"/>
    <property type="match status" value="1"/>
</dbReference>
<dbReference type="AlphaFoldDB" id="A0AAU9JL48"/>
<dbReference type="InterPro" id="IPR057357">
    <property type="entry name" value="Znf-C2H2_ZFAND2A/B"/>
</dbReference>
<feature type="domain" description="AN1-type" evidence="7">
    <location>
        <begin position="86"/>
        <end position="136"/>
    </location>
</feature>
<feature type="domain" description="C2H2-type" evidence="6">
    <location>
        <begin position="142"/>
        <end position="167"/>
    </location>
</feature>
<dbReference type="GO" id="GO:0008270">
    <property type="term" value="F:zinc ion binding"/>
    <property type="evidence" value="ECO:0007669"/>
    <property type="project" value="UniProtKB-KW"/>
</dbReference>
<gene>
    <name evidence="8" type="ORF">BSTOLATCC_MIC37634</name>
</gene>
<dbReference type="PROSITE" id="PS00028">
    <property type="entry name" value="ZINC_FINGER_C2H2_1"/>
    <property type="match status" value="1"/>
</dbReference>
<dbReference type="InterPro" id="IPR000058">
    <property type="entry name" value="Znf_AN1"/>
</dbReference>
<evidence type="ECO:0000259" key="7">
    <source>
        <dbReference type="PROSITE" id="PS51039"/>
    </source>
</evidence>
<evidence type="ECO:0000313" key="9">
    <source>
        <dbReference type="Proteomes" id="UP001162131"/>
    </source>
</evidence>
<evidence type="ECO:0000256" key="3">
    <source>
        <dbReference type="ARBA" id="ARBA00022771"/>
    </source>
</evidence>
<dbReference type="Pfam" id="PF01428">
    <property type="entry name" value="zf-AN1"/>
    <property type="match status" value="2"/>
</dbReference>
<dbReference type="Pfam" id="PF25403">
    <property type="entry name" value="zf-C2H2_ZFAND2"/>
    <property type="match status" value="1"/>
</dbReference>
<dbReference type="SMART" id="SM00154">
    <property type="entry name" value="ZnF_AN1"/>
    <property type="match status" value="2"/>
</dbReference>
<dbReference type="Proteomes" id="UP001162131">
    <property type="component" value="Unassembled WGS sequence"/>
</dbReference>
<dbReference type="SUPFAM" id="SSF118310">
    <property type="entry name" value="AN1-like Zinc finger"/>
    <property type="match status" value="2"/>
</dbReference>
<dbReference type="GO" id="GO:0005737">
    <property type="term" value="C:cytoplasm"/>
    <property type="evidence" value="ECO:0007669"/>
    <property type="project" value="TreeGrafter"/>
</dbReference>
<dbReference type="EMBL" id="CAJZBQ010000037">
    <property type="protein sequence ID" value="CAG9324885.1"/>
    <property type="molecule type" value="Genomic_DNA"/>
</dbReference>
<evidence type="ECO:0000256" key="5">
    <source>
        <dbReference type="PROSITE-ProRule" id="PRU00042"/>
    </source>
</evidence>
<evidence type="ECO:0000259" key="6">
    <source>
        <dbReference type="PROSITE" id="PS50157"/>
    </source>
</evidence>
<dbReference type="InterPro" id="IPR035896">
    <property type="entry name" value="AN1-like_Znf"/>
</dbReference>
<evidence type="ECO:0000256" key="1">
    <source>
        <dbReference type="ARBA" id="ARBA00022723"/>
    </source>
</evidence>
<dbReference type="InterPro" id="IPR013087">
    <property type="entry name" value="Znf_C2H2_type"/>
</dbReference>